<evidence type="ECO:0000256" key="3">
    <source>
        <dbReference type="ARBA" id="ARBA00022801"/>
    </source>
</evidence>
<dbReference type="InterPro" id="IPR041679">
    <property type="entry name" value="DNA2/NAM7-like_C"/>
</dbReference>
<dbReference type="GO" id="GO:0005694">
    <property type="term" value="C:chromosome"/>
    <property type="evidence" value="ECO:0007669"/>
    <property type="project" value="UniProtKB-ARBA"/>
</dbReference>
<dbReference type="Gene3D" id="2.40.30.270">
    <property type="match status" value="1"/>
</dbReference>
<dbReference type="Pfam" id="PF13086">
    <property type="entry name" value="AAA_11"/>
    <property type="match status" value="1"/>
</dbReference>
<keyword evidence="2" id="KW-0547">Nucleotide-binding</keyword>
<dbReference type="InterPro" id="IPR027417">
    <property type="entry name" value="P-loop_NTPase"/>
</dbReference>
<dbReference type="Gene3D" id="3.40.50.300">
    <property type="entry name" value="P-loop containing nucleotide triphosphate hydrolases"/>
    <property type="match status" value="2"/>
</dbReference>
<proteinExistence type="inferred from homology"/>
<dbReference type="EMBL" id="VBSN01000066">
    <property type="protein sequence ID" value="KAA6436709.1"/>
    <property type="molecule type" value="Genomic_DNA"/>
</dbReference>
<feature type="domain" description="Helicase ATP-binding" evidence="8">
    <location>
        <begin position="175"/>
        <end position="436"/>
    </location>
</feature>
<dbReference type="FunFam" id="3.40.50.300:FF:000326">
    <property type="entry name" value="P-loop containing nucleoside triphosphate hydrolase"/>
    <property type="match status" value="1"/>
</dbReference>
<comment type="similarity">
    <text evidence="1">Belongs to the DNA2/NAM7 helicase family.</text>
</comment>
<evidence type="ECO:0000259" key="8">
    <source>
        <dbReference type="SMART" id="SM00487"/>
    </source>
</evidence>
<gene>
    <name evidence="9" type="ORF">FEM33_21455</name>
</gene>
<dbReference type="GO" id="GO:0043139">
    <property type="term" value="F:5'-3' DNA helicase activity"/>
    <property type="evidence" value="ECO:0007669"/>
    <property type="project" value="TreeGrafter"/>
</dbReference>
<dbReference type="AlphaFoldDB" id="A0A5M8QKX1"/>
<dbReference type="InterPro" id="IPR003593">
    <property type="entry name" value="AAA+_ATPase"/>
</dbReference>
<evidence type="ECO:0000313" key="9">
    <source>
        <dbReference type="EMBL" id="KAA6436709.1"/>
    </source>
</evidence>
<dbReference type="Pfam" id="PF13087">
    <property type="entry name" value="AAA_12"/>
    <property type="match status" value="1"/>
</dbReference>
<dbReference type="InterPro" id="IPR047187">
    <property type="entry name" value="SF1_C_Upf1"/>
</dbReference>
<dbReference type="InterPro" id="IPR041677">
    <property type="entry name" value="DNA2/NAM7_AAA_11"/>
</dbReference>
<dbReference type="CDD" id="cd18808">
    <property type="entry name" value="SF1_C_Upf1"/>
    <property type="match status" value="1"/>
</dbReference>
<evidence type="ECO:0000259" key="7">
    <source>
        <dbReference type="SMART" id="SM00382"/>
    </source>
</evidence>
<organism evidence="9 10">
    <name type="scientific">Dyadobacter flavalbus</name>
    <dbReference type="NCBI Taxonomy" id="2579942"/>
    <lineage>
        <taxon>Bacteria</taxon>
        <taxon>Pseudomonadati</taxon>
        <taxon>Bacteroidota</taxon>
        <taxon>Cytophagia</taxon>
        <taxon>Cytophagales</taxon>
        <taxon>Spirosomataceae</taxon>
        <taxon>Dyadobacter</taxon>
    </lineage>
</organism>
<feature type="domain" description="AAA+ ATPase" evidence="7">
    <location>
        <begin position="193"/>
        <end position="418"/>
    </location>
</feature>
<dbReference type="InterPro" id="IPR050534">
    <property type="entry name" value="Coronavir_polyprotein_1ab"/>
</dbReference>
<dbReference type="PANTHER" id="PTHR43788">
    <property type="entry name" value="DNA2/NAM7 HELICASE FAMILY MEMBER"/>
    <property type="match status" value="1"/>
</dbReference>
<dbReference type="SMART" id="SM00382">
    <property type="entry name" value="AAA"/>
    <property type="match status" value="1"/>
</dbReference>
<evidence type="ECO:0000313" key="10">
    <source>
        <dbReference type="Proteomes" id="UP000323994"/>
    </source>
</evidence>
<dbReference type="PANTHER" id="PTHR43788:SF8">
    <property type="entry name" value="DNA-BINDING PROTEIN SMUBP-2"/>
    <property type="match status" value="1"/>
</dbReference>
<evidence type="ECO:0000256" key="2">
    <source>
        <dbReference type="ARBA" id="ARBA00022741"/>
    </source>
</evidence>
<sequence length="640" mass="71938">MDYFKKLSDLLKTEREEDRQSYLRLTETTSVSERRANGLAWYPIAIRGSEMSRGDYLTVEVERTTHQDISHQLRFGMPAVLFSNHDAKKDRLEGIVSHQSGNRLKITLRTDELPEWSRDGKLGIDVLFDDNSYDEMQNALKAAGILAENDKEGRLVQILTGEKSPAFQSKIPEIRIPQLNPSQLEAVKKIVSANELAIVHGPPGTGKTTTLVQAIKALISHEHKQILVVAPSNTAVDLLSEKLSDEGLNVLRVGNPVRVSERLMSLTLDSKMNAHSRMKDVKALKKQANEFKNMAHKYKRNFGKAEREQRKALFDEAHKIMKEVGTIEQYVIDDLISKAQVITATLVGSNHYTVRNLKFGTVVIDEAGQAIEPACWIPVLKAEKVIMAGDHLQLPPTIKSAEAARNGLSTTLLEKNVAAHPESVVLLEEQYRMNEIIMDFSSKVFYENRLVAHASVARRLLFPEDSPLAFIDTAGCGFDEKKEGTSTTNPEEAAFLFKHLSQLVSEFVQTQTVLNQDNLKSFPTVAVISPYKEQINILKEQLLHADTLQPYLSSISVNTIDSFQGQERDIVYISMTRSNPEGEIGFLADVRRMNVAMTRARKKLVVIGDSATLSQSVFYRDFIEYAERFNAYQSAWEFAD</sequence>
<dbReference type="InterPro" id="IPR014001">
    <property type="entry name" value="Helicase_ATP-bd"/>
</dbReference>
<keyword evidence="4" id="KW-0347">Helicase</keyword>
<name>A0A5M8QKX1_9BACT</name>
<dbReference type="RefSeq" id="WP_139014029.1">
    <property type="nucleotide sequence ID" value="NZ_VBSN01000066.1"/>
</dbReference>
<dbReference type="SUPFAM" id="SSF52540">
    <property type="entry name" value="P-loop containing nucleoside triphosphate hydrolases"/>
    <property type="match status" value="1"/>
</dbReference>
<keyword evidence="6" id="KW-0175">Coiled coil</keyword>
<evidence type="ECO:0000256" key="1">
    <source>
        <dbReference type="ARBA" id="ARBA00007913"/>
    </source>
</evidence>
<reference evidence="9 10" key="1">
    <citation type="submission" date="2019-05" db="EMBL/GenBank/DDBJ databases">
        <authorList>
            <person name="Qu J.-H."/>
        </authorList>
    </citation>
    <scope>NUCLEOTIDE SEQUENCE [LARGE SCALE GENOMIC DNA]</scope>
    <source>
        <strain evidence="9 10">NS28</strain>
    </source>
</reference>
<keyword evidence="3" id="KW-0378">Hydrolase</keyword>
<keyword evidence="10" id="KW-1185">Reference proteome</keyword>
<protein>
    <submittedName>
        <fullName evidence="9">AAA family ATPase</fullName>
    </submittedName>
</protein>
<dbReference type="Proteomes" id="UP000323994">
    <property type="component" value="Unassembled WGS sequence"/>
</dbReference>
<dbReference type="GO" id="GO:0005524">
    <property type="term" value="F:ATP binding"/>
    <property type="evidence" value="ECO:0007669"/>
    <property type="project" value="UniProtKB-KW"/>
</dbReference>
<evidence type="ECO:0000256" key="4">
    <source>
        <dbReference type="ARBA" id="ARBA00022806"/>
    </source>
</evidence>
<dbReference type="OrthoDB" id="9757917at2"/>
<dbReference type="SMART" id="SM00487">
    <property type="entry name" value="DEXDc"/>
    <property type="match status" value="1"/>
</dbReference>
<keyword evidence="5" id="KW-0067">ATP-binding</keyword>
<evidence type="ECO:0000256" key="6">
    <source>
        <dbReference type="SAM" id="Coils"/>
    </source>
</evidence>
<feature type="coiled-coil region" evidence="6">
    <location>
        <begin position="281"/>
        <end position="308"/>
    </location>
</feature>
<accession>A0A5M8QKX1</accession>
<comment type="caution">
    <text evidence="9">The sequence shown here is derived from an EMBL/GenBank/DDBJ whole genome shotgun (WGS) entry which is preliminary data.</text>
</comment>
<dbReference type="GO" id="GO:0016787">
    <property type="term" value="F:hydrolase activity"/>
    <property type="evidence" value="ECO:0007669"/>
    <property type="project" value="UniProtKB-KW"/>
</dbReference>
<evidence type="ECO:0000256" key="5">
    <source>
        <dbReference type="ARBA" id="ARBA00022840"/>
    </source>
</evidence>